<gene>
    <name evidence="2" type="ORF">SDC9_85205</name>
</gene>
<evidence type="ECO:0000313" key="2">
    <source>
        <dbReference type="EMBL" id="MPM38576.1"/>
    </source>
</evidence>
<organism evidence="2">
    <name type="scientific">bioreactor metagenome</name>
    <dbReference type="NCBI Taxonomy" id="1076179"/>
    <lineage>
        <taxon>unclassified sequences</taxon>
        <taxon>metagenomes</taxon>
        <taxon>ecological metagenomes</taxon>
    </lineage>
</organism>
<protein>
    <recommendedName>
        <fullName evidence="3">Riboflavin synthase subunit beta</fullName>
    </recommendedName>
</protein>
<accession>A0A644ZCH4</accession>
<reference evidence="2" key="1">
    <citation type="submission" date="2019-08" db="EMBL/GenBank/DDBJ databases">
        <authorList>
            <person name="Kucharzyk K."/>
            <person name="Murdoch R.W."/>
            <person name="Higgins S."/>
            <person name="Loffler F."/>
        </authorList>
    </citation>
    <scope>NUCLEOTIDE SEQUENCE</scope>
</reference>
<feature type="transmembrane region" description="Helical" evidence="1">
    <location>
        <begin position="72"/>
        <end position="91"/>
    </location>
</feature>
<dbReference type="AlphaFoldDB" id="A0A644ZCH4"/>
<dbReference type="EMBL" id="VSSQ01008330">
    <property type="protein sequence ID" value="MPM38576.1"/>
    <property type="molecule type" value="Genomic_DNA"/>
</dbReference>
<sequence length="92" mass="10872">MSFFKLHKPLVYKYKPIYYDPKKEALKSRQSAKDDAEIKVGDGTFKSSIRRGSFREMAEKNRNSKDIQNRQSNVRLIIIILILFIIAYFLLK</sequence>
<proteinExistence type="predicted"/>
<evidence type="ECO:0008006" key="3">
    <source>
        <dbReference type="Google" id="ProtNLM"/>
    </source>
</evidence>
<comment type="caution">
    <text evidence="2">The sequence shown here is derived from an EMBL/GenBank/DDBJ whole genome shotgun (WGS) entry which is preliminary data.</text>
</comment>
<name>A0A644ZCH4_9ZZZZ</name>
<evidence type="ECO:0000256" key="1">
    <source>
        <dbReference type="SAM" id="Phobius"/>
    </source>
</evidence>
<keyword evidence="1" id="KW-1133">Transmembrane helix</keyword>
<keyword evidence="1" id="KW-0812">Transmembrane</keyword>
<keyword evidence="1" id="KW-0472">Membrane</keyword>